<keyword evidence="8 14" id="KW-0067">ATP-binding</keyword>
<dbReference type="AlphaFoldDB" id="A0A2J9KQ33"/>
<evidence type="ECO:0000256" key="6">
    <source>
        <dbReference type="ARBA" id="ARBA00022806"/>
    </source>
</evidence>
<dbReference type="GO" id="GO:0043138">
    <property type="term" value="F:3'-5' DNA helicase activity"/>
    <property type="evidence" value="ECO:0007669"/>
    <property type="project" value="UniProtKB-EC"/>
</dbReference>
<dbReference type="PROSITE" id="PS51217">
    <property type="entry name" value="UVRD_HELICASE_CTER"/>
    <property type="match status" value="1"/>
</dbReference>
<evidence type="ECO:0000256" key="10">
    <source>
        <dbReference type="ARBA" id="ARBA00023235"/>
    </source>
</evidence>
<dbReference type="SUPFAM" id="SSF52540">
    <property type="entry name" value="P-loop containing nucleoside triphosphate hydrolases"/>
    <property type="match status" value="1"/>
</dbReference>
<dbReference type="CDD" id="cd17932">
    <property type="entry name" value="DEXQc_UvrD"/>
    <property type="match status" value="1"/>
</dbReference>
<dbReference type="GO" id="GO:0005524">
    <property type="term" value="F:ATP binding"/>
    <property type="evidence" value="ECO:0007669"/>
    <property type="project" value="UniProtKB-UniRule"/>
</dbReference>
<dbReference type="EC" id="5.6.2.4" evidence="12"/>
<dbReference type="RefSeq" id="WP_004012805.1">
    <property type="nucleotide sequence ID" value="NZ_JABCUV010000012.1"/>
</dbReference>
<comment type="catalytic activity">
    <reaction evidence="11">
        <text>Couples ATP hydrolysis with the unwinding of duplex DNA by translocating in the 3'-5' direction.</text>
        <dbReference type="EC" id="5.6.2.4"/>
    </reaction>
</comment>
<dbReference type="GO" id="GO:0000725">
    <property type="term" value="P:recombinational repair"/>
    <property type="evidence" value="ECO:0007669"/>
    <property type="project" value="TreeGrafter"/>
</dbReference>
<evidence type="ECO:0000256" key="5">
    <source>
        <dbReference type="ARBA" id="ARBA00022801"/>
    </source>
</evidence>
<dbReference type="Gene3D" id="3.40.50.300">
    <property type="entry name" value="P-loop containing nucleotide triphosphate hydrolases"/>
    <property type="match status" value="3"/>
</dbReference>
<evidence type="ECO:0000256" key="9">
    <source>
        <dbReference type="ARBA" id="ARBA00023204"/>
    </source>
</evidence>
<keyword evidence="6 14" id="KW-0347">Helicase</keyword>
<reference evidence="15 16" key="1">
    <citation type="submission" date="2020-04" db="EMBL/GenBank/DDBJ databases">
        <title>Antimicrobial susceptibility and clonality of vaginal-derived multi-drug resistant Mobiluncus isolates in China.</title>
        <authorList>
            <person name="Zhang X."/>
        </authorList>
    </citation>
    <scope>NUCLEOTIDE SEQUENCE [LARGE SCALE GENOMIC DNA]</scope>
    <source>
        <strain evidence="15 16">7</strain>
    </source>
</reference>
<keyword evidence="3 14" id="KW-0547">Nucleotide-binding</keyword>
<dbReference type="PROSITE" id="PS51198">
    <property type="entry name" value="UVRD_HELICASE_ATP_BIND"/>
    <property type="match status" value="1"/>
</dbReference>
<comment type="similarity">
    <text evidence="1">Belongs to the helicase family. UvrD subfamily.</text>
</comment>
<dbReference type="InterPro" id="IPR000212">
    <property type="entry name" value="DNA_helicase_UvrD/REP"/>
</dbReference>
<keyword evidence="4" id="KW-0227">DNA damage</keyword>
<evidence type="ECO:0000256" key="14">
    <source>
        <dbReference type="PROSITE-ProRule" id="PRU00560"/>
    </source>
</evidence>
<keyword evidence="2" id="KW-0540">Nuclease</keyword>
<evidence type="ECO:0000256" key="2">
    <source>
        <dbReference type="ARBA" id="ARBA00022722"/>
    </source>
</evidence>
<keyword evidence="9" id="KW-0234">DNA repair</keyword>
<dbReference type="Pfam" id="PF13361">
    <property type="entry name" value="UvrD_C"/>
    <property type="match status" value="1"/>
</dbReference>
<keyword evidence="5 14" id="KW-0378">Hydrolase</keyword>
<dbReference type="InterPro" id="IPR014017">
    <property type="entry name" value="DNA_helicase_UvrD-like_C"/>
</dbReference>
<dbReference type="GO" id="GO:0005829">
    <property type="term" value="C:cytosol"/>
    <property type="evidence" value="ECO:0007669"/>
    <property type="project" value="TreeGrafter"/>
</dbReference>
<feature type="binding site" evidence="14">
    <location>
        <begin position="42"/>
        <end position="49"/>
    </location>
    <ligand>
        <name>ATP</name>
        <dbReference type="ChEBI" id="CHEBI:30616"/>
    </ligand>
</feature>
<name>A0A2J9KQ33_9ACTO</name>
<dbReference type="PANTHER" id="PTHR11070">
    <property type="entry name" value="UVRD / RECB / PCRA DNA HELICASE FAMILY MEMBER"/>
    <property type="match status" value="1"/>
</dbReference>
<evidence type="ECO:0000256" key="1">
    <source>
        <dbReference type="ARBA" id="ARBA00009922"/>
    </source>
</evidence>
<dbReference type="Proteomes" id="UP000582487">
    <property type="component" value="Unassembled WGS sequence"/>
</dbReference>
<evidence type="ECO:0000313" key="16">
    <source>
        <dbReference type="Proteomes" id="UP000582487"/>
    </source>
</evidence>
<evidence type="ECO:0000256" key="13">
    <source>
        <dbReference type="ARBA" id="ARBA00048988"/>
    </source>
</evidence>
<dbReference type="Pfam" id="PF00580">
    <property type="entry name" value="UvrD-helicase"/>
    <property type="match status" value="1"/>
</dbReference>
<dbReference type="InterPro" id="IPR014016">
    <property type="entry name" value="UvrD-like_ATP-bd"/>
</dbReference>
<keyword evidence="7" id="KW-0269">Exonuclease</keyword>
<comment type="caution">
    <text evidence="15">The sequence shown here is derived from an EMBL/GenBank/DDBJ whole genome shotgun (WGS) entry which is preliminary data.</text>
</comment>
<evidence type="ECO:0000256" key="7">
    <source>
        <dbReference type="ARBA" id="ARBA00022839"/>
    </source>
</evidence>
<evidence type="ECO:0000256" key="11">
    <source>
        <dbReference type="ARBA" id="ARBA00034617"/>
    </source>
</evidence>
<evidence type="ECO:0000256" key="3">
    <source>
        <dbReference type="ARBA" id="ARBA00022741"/>
    </source>
</evidence>
<evidence type="ECO:0000313" key="15">
    <source>
        <dbReference type="EMBL" id="NMW93882.1"/>
    </source>
</evidence>
<keyword evidence="10" id="KW-0413">Isomerase</keyword>
<organism evidence="15 16">
    <name type="scientific">Mobiluncus mulieris</name>
    <dbReference type="NCBI Taxonomy" id="2052"/>
    <lineage>
        <taxon>Bacteria</taxon>
        <taxon>Bacillati</taxon>
        <taxon>Actinomycetota</taxon>
        <taxon>Actinomycetes</taxon>
        <taxon>Actinomycetales</taxon>
        <taxon>Actinomycetaceae</taxon>
        <taxon>Mobiluncus</taxon>
    </lineage>
</organism>
<comment type="catalytic activity">
    <reaction evidence="13">
        <text>ATP + H2O = ADP + phosphate + H(+)</text>
        <dbReference type="Rhea" id="RHEA:13065"/>
        <dbReference type="ChEBI" id="CHEBI:15377"/>
        <dbReference type="ChEBI" id="CHEBI:15378"/>
        <dbReference type="ChEBI" id="CHEBI:30616"/>
        <dbReference type="ChEBI" id="CHEBI:43474"/>
        <dbReference type="ChEBI" id="CHEBI:456216"/>
        <dbReference type="EC" id="5.6.2.4"/>
    </reaction>
</comment>
<dbReference type="GO" id="GO:0033202">
    <property type="term" value="C:DNA helicase complex"/>
    <property type="evidence" value="ECO:0007669"/>
    <property type="project" value="TreeGrafter"/>
</dbReference>
<dbReference type="Gene3D" id="1.10.10.160">
    <property type="match status" value="1"/>
</dbReference>
<dbReference type="EMBL" id="JABCUV010000012">
    <property type="protein sequence ID" value="NMW93882.1"/>
    <property type="molecule type" value="Genomic_DNA"/>
</dbReference>
<dbReference type="PANTHER" id="PTHR11070:SF55">
    <property type="entry name" value="DNA 3'-5' HELICASE"/>
    <property type="match status" value="1"/>
</dbReference>
<proteinExistence type="inferred from homology"/>
<dbReference type="InterPro" id="IPR038726">
    <property type="entry name" value="PDDEXK_AddAB-type"/>
</dbReference>
<sequence>MRKTSIEILNPEHLALLTKAFPPTEEQEQVIKAPLEPLLVVAGAGSGKTETIANRLVYWVVNGAISPQSVLGLTFTKKATAEMGQRFALRLDNLAQNLEKFVASPSRFEVEMCRQLKGDWQWRDDSKIHGFIRSLTAGLHALRESGMTSRILRSGVEVSTYDALASKVLTEFGVLAGRDSGYQTITDGTRFQIMSQILETWVSNLSYREEEGASVGNFIEGLLHLAGDVNAHVVDLNTMKKLYADFLATAQRELLASQKLDEALEPLKAAKKAAKAANDKQREKALGAEITNLDLPLTSQAKKDLERTVEVMRFGVDAVEVIRAFNTRKAQLRFADFSDQTREVVELLKKVANISQSYQQRYQLVLLDEFQDTSVAQLKYLSALFRNHAVTAVGDPNQAIYAWRGASAASIEEFPKYFSDNPSKVASLTLRTSWRNDAAILNVANCIASEIAEQNRTEGKNENFIMPDLSLRPGASPDLGRVYGAPFLTDTDEAQAVANFLENWRKDLEQAVEKTAAWQAAGRVGQPPSLPTAAVLCRKKSIMLPILRELSRRGIPFQLQARESALLDPGVVLVRAALNVVVNPQNSGSLLLLLNRFRLSREDLEAISKAAGRTVLPFQEVMKSQIGASVSQPGRERLAILREIIAKLEKHVSYATPLQMAKLAAKLLGLDIEQRIPGTPYQEEAFTIFLSIIEDFERSGQATLRAFLEWLDVAESEEKEVGQFQEAVDTKKVQVITVHAAKGLEWDYVAVPGLSEGNFPDNRTEIWLKNYFVLPYPLRGDRDSLPQYEINLRQLGEKDRSRKFLEQYDGVRTLHHLKEEANLAYVAFTRAKSHLFLSMSWFKGCNVNTAKPGAFFRVLLGEDAKLFCMEKPNKGMTLVNSQEFMHLPDWLGDINPCFTEPEEANPNVQEFEAGLWQAPSWLDLPPESIRPETFPWDVAGLQRSYQMVTVAAENPPDSQALESAIPGSLSWRVWKLYNAPRPRLDSSTLLRQIAATSVVKLDESSDDFMLQKLRPLPLPPSPAARLGIIMHAWIAQQLGQPTLDIPDGSEATLDADSRLKLDCYRQTWENLQFLKGKAVMDIEHSGSLVVGEGTEGFEVPLRIDAVFQERSCGTTWIVDWKTASHPHPPQYERYLHQLGIYRLYWLQTHPELDSQDIQCAYVYLKEGETEHQVLTLESILEHLKMPDYTPEYLYKLLKRGETEATEFLSQKNL</sequence>
<dbReference type="GO" id="GO:0004527">
    <property type="term" value="F:exonuclease activity"/>
    <property type="evidence" value="ECO:0007669"/>
    <property type="project" value="UniProtKB-KW"/>
</dbReference>
<accession>A0A2J9KQ33</accession>
<evidence type="ECO:0000256" key="12">
    <source>
        <dbReference type="ARBA" id="ARBA00034808"/>
    </source>
</evidence>
<dbReference type="InterPro" id="IPR013986">
    <property type="entry name" value="DExx_box_DNA_helicase_dom_sf"/>
</dbReference>
<dbReference type="GO" id="GO:0003677">
    <property type="term" value="F:DNA binding"/>
    <property type="evidence" value="ECO:0007669"/>
    <property type="project" value="InterPro"/>
</dbReference>
<protein>
    <recommendedName>
        <fullName evidence="12">DNA 3'-5' helicase</fullName>
        <ecNumber evidence="12">5.6.2.4</ecNumber>
    </recommendedName>
</protein>
<evidence type="ECO:0000256" key="8">
    <source>
        <dbReference type="ARBA" id="ARBA00022840"/>
    </source>
</evidence>
<dbReference type="InterPro" id="IPR027417">
    <property type="entry name" value="P-loop_NTPase"/>
</dbReference>
<dbReference type="Pfam" id="PF12705">
    <property type="entry name" value="PDDEXK_1"/>
    <property type="match status" value="1"/>
</dbReference>
<dbReference type="Gene3D" id="1.10.486.10">
    <property type="entry name" value="PCRA, domain 4"/>
    <property type="match status" value="1"/>
</dbReference>
<dbReference type="OrthoDB" id="4812256at2"/>
<evidence type="ECO:0000256" key="4">
    <source>
        <dbReference type="ARBA" id="ARBA00022763"/>
    </source>
</evidence>
<gene>
    <name evidence="15" type="ORF">HHJ74_09350</name>
</gene>